<reference evidence="2 3" key="1">
    <citation type="journal article" date="2016" name="BMC Genomics">
        <title>Combined genomic and structural analyses of a cultured magnetotactic bacterium reveals its niche adaptation to a dynamic environment.</title>
        <authorList>
            <person name="Araujo A.C."/>
            <person name="Morillo V."/>
            <person name="Cypriano J."/>
            <person name="Teixeira L.C."/>
            <person name="Leao P."/>
            <person name="Lyra S."/>
            <person name="Almeida L.G."/>
            <person name="Bazylinski D.A."/>
            <person name="Vasconcellos A.T."/>
            <person name="Abreu F."/>
            <person name="Lins U."/>
        </authorList>
    </citation>
    <scope>NUCLEOTIDE SEQUENCE [LARGE SCALE GENOMIC DNA]</scope>
    <source>
        <strain evidence="2 3">IT-1</strain>
    </source>
</reference>
<protein>
    <submittedName>
        <fullName evidence="2">Uncharacterized protein</fullName>
    </submittedName>
</protein>
<dbReference type="AlphaFoldDB" id="A0A1Y2K086"/>
<dbReference type="EMBL" id="LVJN01000020">
    <property type="protein sequence ID" value="OSM01372.1"/>
    <property type="molecule type" value="Genomic_DNA"/>
</dbReference>
<feature type="compositionally biased region" description="Pro residues" evidence="1">
    <location>
        <begin position="222"/>
        <end position="235"/>
    </location>
</feature>
<keyword evidence="3" id="KW-1185">Reference proteome</keyword>
<name>A0A1Y2K086_9PROT</name>
<feature type="region of interest" description="Disordered" evidence="1">
    <location>
        <begin position="214"/>
        <end position="240"/>
    </location>
</feature>
<dbReference type="Proteomes" id="UP000194003">
    <property type="component" value="Unassembled WGS sequence"/>
</dbReference>
<gene>
    <name evidence="2" type="ORF">MAIT1_01310</name>
</gene>
<evidence type="ECO:0000313" key="3">
    <source>
        <dbReference type="Proteomes" id="UP000194003"/>
    </source>
</evidence>
<evidence type="ECO:0000313" key="2">
    <source>
        <dbReference type="EMBL" id="OSM01372.1"/>
    </source>
</evidence>
<evidence type="ECO:0000256" key="1">
    <source>
        <dbReference type="SAM" id="MobiDB-lite"/>
    </source>
</evidence>
<sequence>MTSGEYQRVAALEQQRKKVGRELRAALSGGLYLSFNRLQSSWRSYRRARCYFEARLAQLEGSRHGPPLMVRNARNASGKLQQDPACLVDLLEQEGRLWLRYREHADRAVNQSEKELTQAKIDRQTSKLLSQEIRQTLDDRGDKALGRIYRATYTSWLNVMAMQCVFEAMLPVVREDELEAAMSPMMDTRCLQNHMQQMVVTLKSYQTRIGALPEKAAESSAPTPPPAQASPPPSKPASNICVMSGLPDEFQLVAAGVYSGGQPASKQLEKGGPVTRQVVVKAHLPDKPVVLALTAYDPVIWRIHRSPQTTIAGVIVSGYSAQSVEGVARDVPVRNVNGPLNERSDCRRFYAYRTDQAESLNARLKTLTGRSMDHFEPGGGSVRSIALGQAEQVPESDWIVGGTGEMPKSGANQAELPAGMAGFEALAARGDLRLATQAEIDAWVNKAQQKRPGVKITHRMRVGNAYMVLKQTTLPNNQRSPSLISGQSGSGIPTLLLPSGAPSPNNRDGIIMLYRMEQGDCVGLLDRACVQRRSAKIVIK</sequence>
<accession>A0A1Y2K086</accession>
<organism evidence="2 3">
    <name type="scientific">Magnetofaba australis IT-1</name>
    <dbReference type="NCBI Taxonomy" id="1434232"/>
    <lineage>
        <taxon>Bacteria</taxon>
        <taxon>Pseudomonadati</taxon>
        <taxon>Pseudomonadota</taxon>
        <taxon>Magnetococcia</taxon>
        <taxon>Magnetococcales</taxon>
        <taxon>Magnetococcaceae</taxon>
        <taxon>Magnetofaba</taxon>
    </lineage>
</organism>
<comment type="caution">
    <text evidence="2">The sequence shown here is derived from an EMBL/GenBank/DDBJ whole genome shotgun (WGS) entry which is preliminary data.</text>
</comment>
<proteinExistence type="predicted"/>